<proteinExistence type="predicted"/>
<name>A0ABU7U470_9PROT</name>
<evidence type="ECO:0000313" key="3">
    <source>
        <dbReference type="Proteomes" id="UP001312908"/>
    </source>
</evidence>
<evidence type="ECO:0000259" key="1">
    <source>
        <dbReference type="PROSITE" id="PS51688"/>
    </source>
</evidence>
<dbReference type="PROSITE" id="PS51688">
    <property type="entry name" value="ICA"/>
    <property type="match status" value="1"/>
</dbReference>
<sequence length="409" mass="44831">MSNSDSQNCAPENRILDEYTVSGDGGRTRSTMADVMKNIDGLASAVASMTQLAAETQEKAQDAATNAYDAVEAAGSALAEVDRALKSSDVYIPDHDAVPGMVKGMVQGATGRFTRPIIGQGYQQTWNDPPGRAGTSHINIKPTGVGGHWFYDLETYTASLDTESWGAALYSGWGYAHFGKPERSTSVWIGRPNSGNWQYLSYFCAPTSFIWNNDVTHQNSVDVGWVARGGSGEATDGTLSFRGSMLGPDVNDFTDLGTANHRFRDIYLSGNVQLTSDIKVKRVIDDLLDLDAGYRDKLLAFYDTLHPKLFRYKADVAEGPREARLHVGVVAQDVEAALRHAGLDPADWALWSQQQRYEQVQIPEEAEAQELTIDPETGEKKSFTPRCRNIVMKPGLSWMKMGSPSGCRR</sequence>
<dbReference type="Proteomes" id="UP001312908">
    <property type="component" value="Unassembled WGS sequence"/>
</dbReference>
<dbReference type="Pfam" id="PF13884">
    <property type="entry name" value="Peptidase_S74"/>
    <property type="match status" value="1"/>
</dbReference>
<evidence type="ECO:0000313" key="2">
    <source>
        <dbReference type="EMBL" id="MEE8659632.1"/>
    </source>
</evidence>
<reference evidence="2 3" key="1">
    <citation type="submission" date="2023-10" db="EMBL/GenBank/DDBJ databases">
        <title>Sorlinia euscelidii gen. nov., sp. nov., an acetic acid bacteria isolated from the gut of Euscelidius variegatus emitter.</title>
        <authorList>
            <person name="Michoud G."/>
            <person name="Marasco R."/>
            <person name="Seferji K."/>
            <person name="Gonella E."/>
            <person name="Garuglieri E."/>
            <person name="Alma A."/>
            <person name="Mapelli F."/>
            <person name="Borin S."/>
            <person name="Daffonchio D."/>
            <person name="Crotti E."/>
        </authorList>
    </citation>
    <scope>NUCLEOTIDE SEQUENCE [LARGE SCALE GENOMIC DNA]</scope>
    <source>
        <strain evidence="2 3">EV16P</strain>
    </source>
</reference>
<dbReference type="EMBL" id="JAWJZY010000006">
    <property type="protein sequence ID" value="MEE8659632.1"/>
    <property type="molecule type" value="Genomic_DNA"/>
</dbReference>
<comment type="caution">
    <text evidence="2">The sequence shown here is derived from an EMBL/GenBank/DDBJ whole genome shotgun (WGS) entry which is preliminary data.</text>
</comment>
<protein>
    <recommendedName>
        <fullName evidence="1">Peptidase S74 domain-containing protein</fullName>
    </recommendedName>
</protein>
<dbReference type="RefSeq" id="WP_394820409.1">
    <property type="nucleotide sequence ID" value="NZ_JAWJZY010000006.1"/>
</dbReference>
<keyword evidence="3" id="KW-1185">Reference proteome</keyword>
<gene>
    <name evidence="2" type="ORF">DOFOFD_11540</name>
</gene>
<organism evidence="2 3">
    <name type="scientific">Sorlinia euscelidii</name>
    <dbReference type="NCBI Taxonomy" id="3081148"/>
    <lineage>
        <taxon>Bacteria</taxon>
        <taxon>Pseudomonadati</taxon>
        <taxon>Pseudomonadota</taxon>
        <taxon>Alphaproteobacteria</taxon>
        <taxon>Acetobacterales</taxon>
        <taxon>Acetobacteraceae</taxon>
        <taxon>Sorlinia</taxon>
    </lineage>
</organism>
<dbReference type="InterPro" id="IPR030392">
    <property type="entry name" value="S74_ICA"/>
</dbReference>
<dbReference type="Gene3D" id="1.10.10.10">
    <property type="entry name" value="Winged helix-like DNA-binding domain superfamily/Winged helix DNA-binding domain"/>
    <property type="match status" value="1"/>
</dbReference>
<feature type="domain" description="Peptidase S74" evidence="1">
    <location>
        <begin position="276"/>
        <end position="382"/>
    </location>
</feature>
<accession>A0ABU7U470</accession>
<dbReference type="InterPro" id="IPR036388">
    <property type="entry name" value="WH-like_DNA-bd_sf"/>
</dbReference>